<evidence type="ECO:0000313" key="4">
    <source>
        <dbReference type="EMBL" id="MDA7414797.1"/>
    </source>
</evidence>
<comment type="caution">
    <text evidence="4">The sequence shown here is derived from an EMBL/GenBank/DDBJ whole genome shotgun (WGS) entry which is preliminary data.</text>
</comment>
<keyword evidence="5" id="KW-1185">Reference proteome</keyword>
<evidence type="ECO:0000259" key="3">
    <source>
        <dbReference type="PROSITE" id="PS51459"/>
    </source>
</evidence>
<sequence>MPAFPVRMPARVAPVTRVTPTGEFLSVPEATAPSSDDALDHLLFAFKHEGMNLQVALLALKTIPETLVAQAFCLAPGSRFARTAAYLWELAHGRPMASSIQMGPTEIKLPLANGAYHKLFDETRYITGRVVRDTRWRIDFNGLGTPDYCLSVERTPALEALLAEDILAQVAAFVDSADPAVLDRTVRWAYLSETEGSFEIERERPSANKAEAFAALLARARQNEPVTPDYLVALQQVAVTNPLDRAEAFRTHQNWLRNGMPGVLGVTYVPPPPEMLPALMAPILALANDHASPVDVLVRASLVSFAFVMAHPFMDGNGRLSRFLFHKVACSDARLASGLVLPVSVAMKRHEHEYLQALQSFSRPARALWEVTQISDARFDVRLRGDPLVYRYWDATAGVEFGLRMAGEALRKDLTDEMAFLLRYDAVYRAVNDAVDMNNTDLVLFVRAFIQNGGLSKHRRRQLLAKGHPEALVDAAVVAATEAWALLSDGDEPGAQEASA</sequence>
<keyword evidence="2" id="KW-0547">Nucleotide-binding</keyword>
<gene>
    <name evidence="4" type="ORF">PGB34_00340</name>
</gene>
<dbReference type="Gene3D" id="1.10.3290.10">
    <property type="entry name" value="Fido-like domain"/>
    <property type="match status" value="1"/>
</dbReference>
<dbReference type="PANTHER" id="PTHR13504">
    <property type="entry name" value="FIDO DOMAIN-CONTAINING PROTEIN DDB_G0283145"/>
    <property type="match status" value="1"/>
</dbReference>
<dbReference type="Proteomes" id="UP001212602">
    <property type="component" value="Unassembled WGS sequence"/>
</dbReference>
<dbReference type="Pfam" id="PF02661">
    <property type="entry name" value="Fic"/>
    <property type="match status" value="1"/>
</dbReference>
<evidence type="ECO:0000313" key="5">
    <source>
        <dbReference type="Proteomes" id="UP001212602"/>
    </source>
</evidence>
<proteinExistence type="predicted"/>
<dbReference type="PROSITE" id="PS51459">
    <property type="entry name" value="FIDO"/>
    <property type="match status" value="1"/>
</dbReference>
<feature type="active site" evidence="1">
    <location>
        <position position="311"/>
    </location>
</feature>
<dbReference type="AlphaFoldDB" id="A0AAE3SX56"/>
<dbReference type="InterPro" id="IPR040198">
    <property type="entry name" value="Fido_containing"/>
</dbReference>
<accession>A0AAE3SX56</accession>
<reference evidence="4" key="1">
    <citation type="submission" date="2023-01" db="EMBL/GenBank/DDBJ databases">
        <title>Xenophilus mangrovi sp. nov., isolated from soil of Mangrove nature reserve.</title>
        <authorList>
            <person name="Xu S."/>
            <person name="Liu Z."/>
            <person name="Xu Y."/>
        </authorList>
    </citation>
    <scope>NUCLEOTIDE SEQUENCE</scope>
    <source>
        <strain evidence="4">YW8</strain>
    </source>
</reference>
<dbReference type="SUPFAM" id="SSF140931">
    <property type="entry name" value="Fic-like"/>
    <property type="match status" value="1"/>
</dbReference>
<dbReference type="InterPro" id="IPR036597">
    <property type="entry name" value="Fido-like_dom_sf"/>
</dbReference>
<keyword evidence="2" id="KW-0067">ATP-binding</keyword>
<dbReference type="GO" id="GO:0005524">
    <property type="term" value="F:ATP binding"/>
    <property type="evidence" value="ECO:0007669"/>
    <property type="project" value="UniProtKB-KW"/>
</dbReference>
<protein>
    <submittedName>
        <fullName evidence="4">Fic family protein</fullName>
    </submittedName>
</protein>
<evidence type="ECO:0000256" key="2">
    <source>
        <dbReference type="PIRSR" id="PIRSR640198-2"/>
    </source>
</evidence>
<dbReference type="RefSeq" id="WP_271426078.1">
    <property type="nucleotide sequence ID" value="NZ_JAQIPB010000001.1"/>
</dbReference>
<organism evidence="4 5">
    <name type="scientific">Xenophilus arseniciresistens</name>
    <dbReference type="NCBI Taxonomy" id="1283306"/>
    <lineage>
        <taxon>Bacteria</taxon>
        <taxon>Pseudomonadati</taxon>
        <taxon>Pseudomonadota</taxon>
        <taxon>Betaproteobacteria</taxon>
        <taxon>Burkholderiales</taxon>
        <taxon>Comamonadaceae</taxon>
        <taxon>Xenophilus</taxon>
    </lineage>
</organism>
<name>A0AAE3SX56_9BURK</name>
<evidence type="ECO:0000256" key="1">
    <source>
        <dbReference type="PIRSR" id="PIRSR640198-1"/>
    </source>
</evidence>
<dbReference type="EMBL" id="JAQIPB010000001">
    <property type="protein sequence ID" value="MDA7414797.1"/>
    <property type="molecule type" value="Genomic_DNA"/>
</dbReference>
<feature type="domain" description="Fido" evidence="3">
    <location>
        <begin position="226"/>
        <end position="377"/>
    </location>
</feature>
<dbReference type="PANTHER" id="PTHR13504:SF38">
    <property type="entry name" value="FIDO DOMAIN-CONTAINING PROTEIN"/>
    <property type="match status" value="1"/>
</dbReference>
<feature type="binding site" evidence="2">
    <location>
        <begin position="315"/>
        <end position="322"/>
    </location>
    <ligand>
        <name>ATP</name>
        <dbReference type="ChEBI" id="CHEBI:30616"/>
    </ligand>
</feature>
<dbReference type="InterPro" id="IPR003812">
    <property type="entry name" value="Fido"/>
</dbReference>